<feature type="compositionally biased region" description="Polar residues" evidence="1">
    <location>
        <begin position="1107"/>
        <end position="1122"/>
    </location>
</feature>
<feature type="region of interest" description="Disordered" evidence="1">
    <location>
        <begin position="1093"/>
        <end position="1188"/>
    </location>
</feature>
<dbReference type="Gene3D" id="2.30.42.10">
    <property type="match status" value="1"/>
</dbReference>
<feature type="compositionally biased region" description="Polar residues" evidence="1">
    <location>
        <begin position="1279"/>
        <end position="1322"/>
    </location>
</feature>
<protein>
    <submittedName>
        <fullName evidence="2">Ligand of Numb protein X 3/4</fullName>
    </submittedName>
</protein>
<feature type="region of interest" description="Disordered" evidence="1">
    <location>
        <begin position="135"/>
        <end position="154"/>
    </location>
</feature>
<sequence>VNGQDLRNATHEQAIHAFQTAKEPIIVEVARRDPNVELSQKSAPNSNSGPVNSLDNQNKCSVAIQTDPSTAEATLAAMAAAALTTEDIPPLLTLINLRVNGQDLRNATHEQAIHAFQTAKEPIIVEVARRDPNVELSQKSAPNSNSGPVNSLDNQNKCSVAIQTDPSTAEATLAAMAAAALTTEDILEEDDDDDDDDDDDIDEDDDVDIDGDDDEVDEQDNNNNNDRIKDAITSSNVNCDPRSVNCPCYSNDNVEYDEIPDIQDKSITFQEGNDGVTWDMKFNQSENILIKEVTLCRKKPDEKFGLTLCYRQGDTCNTSCNVYVGEKKLLISSYYNFILIDDFNHLEILKVNESSRINGKRIKSREHVIDLFQQSKKKVTLLIAREKCQTLKENNTLININSTITKTLNTIQSNTIKNESINEFYKNNELSISTINKNCTDYPVYKRPDQDSGMGRTTDESARTEESSEQEIDNDQHHHHHQYQQQQRTNFIHGLAQITKLTCENDQLNNISSGNSLSQDATSLDHRLTIPSDVFSDYDSIDPIDQELVQLGRLMQSLAVHCRQLVQAKLQYNRIQYPLSSVGNCASQYEGNDSIVQPKPMSTKIITSTTDSGINSSSIPTATTTTSSSSLLSSKISNQPTENCYYSTGNNNLQNTKCIINKSNEGISNGSPLLSTKDNSHNMSTRLPRMGTRMEPSIMGSISSNDSSGSFHDKNLKMSAITTTGKLSHSRFPSNIRDRPVSSERHESPAQHQQQTTYCPDSNSKLIEPHSIYPDNLEQSRLNGSGDTSAYCTSESRKSQNDSPMNNTHNFANNSSEIINNNNSINNNDHATSNGSFTDQCFHCITTCGNNNDNNTQYPPVTTLSNSGYPTRTISSLHYNGNSVGEGIAASLSDLGGSLLSLSAVIPDPHHYHHHRHHTRHQYNSSEVNNTNHHITPNDSFSPSSNWSIDGNSQYTTHSNNNNQYIHPDPNINYTESYYTSIRQFNSPEPSTSNSSSLISGRNHNNKSSNEQLPSTSDNNINHNLEVNSPSNYNNTSILNEQKRNVNFAKDLSIKSNTKVQKSNFYHHHQQQQQHHQKLPNLISEHNPEKFLKEDRPVSSERHESPAQHQQQTTYCPDSNSKLIEPHSIYPDNLEQSRLNGSGDTSAYCTSESRKSQNDSPMNNTHNFANNSSEIINNNNSINNNDHATSNGSFTDQCFHCITTCGNNNDNNTQYPPVTTLSNSGYPTRTISSLHYNGNSVGEGIAASLSDLGGSLLSLSAVIPDPHHYHHHRHHTRHQYNSSEVNNTNHHITPNDSFSPSSNWSIDGNSQYTTHSNNNNQYIHPDPNINYTESYYTSIRQFNSPEPSTSNSSSLISGRNHNNKSSNEQLPSTSDNNINHNLEVNSPSNYNNTSILNEQKRNVNFAKDLSIKSNTKVQKSNFYHHHQQQQQHHQKLPNLISEHNPEKFLKEEKSSLLMNQYRNKQLHFNPLYPLPIYYNEYYCPIKYISPRKCMTTTLNEQLANHNNHNNNSNNSNSNGNNNNSVVTTMTITKPIPSMNISNNKLHSYEFYDNFCCSLTNKTILNTNKPKQLTVQSTTAATTTTTMVQPLNELMNMNKTNIIM</sequence>
<dbReference type="EMBL" id="QMKO01002331">
    <property type="protein sequence ID" value="RTG83875.1"/>
    <property type="molecule type" value="Genomic_DNA"/>
</dbReference>
<feature type="compositionally biased region" description="Polar residues" evidence="1">
    <location>
        <begin position="1134"/>
        <end position="1151"/>
    </location>
</feature>
<feature type="compositionally biased region" description="Polar residues" evidence="1">
    <location>
        <begin position="777"/>
        <end position="794"/>
    </location>
</feature>
<name>A0A430Q885_SCHBO</name>
<feature type="region of interest" description="Disordered" evidence="1">
    <location>
        <begin position="184"/>
        <end position="229"/>
    </location>
</feature>
<feature type="compositionally biased region" description="Basic residues" evidence="1">
    <location>
        <begin position="911"/>
        <end position="921"/>
    </location>
</feature>
<accession>A0A430Q885</accession>
<dbReference type="InterPro" id="IPR051971">
    <property type="entry name" value="E3_ubiquitin-PDZ_ligase"/>
</dbReference>
<feature type="region of interest" description="Disordered" evidence="1">
    <location>
        <begin position="1504"/>
        <end position="1523"/>
    </location>
</feature>
<feature type="compositionally biased region" description="Low complexity" evidence="1">
    <location>
        <begin position="986"/>
        <end position="1000"/>
    </location>
</feature>
<dbReference type="STRING" id="6184.A0A430Q885"/>
<feature type="region of interest" description="Disordered" evidence="1">
    <location>
        <begin position="1341"/>
        <end position="1387"/>
    </location>
</feature>
<feature type="compositionally biased region" description="Low complexity" evidence="1">
    <location>
        <begin position="1343"/>
        <end position="1357"/>
    </location>
</feature>
<feature type="compositionally biased region" description="Basic and acidic residues" evidence="1">
    <location>
        <begin position="736"/>
        <end position="749"/>
    </location>
</feature>
<comment type="caution">
    <text evidence="2">The sequence shown here is derived from an EMBL/GenBank/DDBJ whole genome shotgun (WGS) entry which is preliminary data.</text>
</comment>
<feature type="compositionally biased region" description="Low complexity" evidence="1">
    <location>
        <begin position="616"/>
        <end position="634"/>
    </location>
</feature>
<evidence type="ECO:0000256" key="1">
    <source>
        <dbReference type="SAM" id="MobiDB-lite"/>
    </source>
</evidence>
<proteinExistence type="predicted"/>
<feature type="region of interest" description="Disordered" evidence="1">
    <location>
        <begin position="441"/>
        <end position="487"/>
    </location>
</feature>
<feature type="region of interest" description="Disordered" evidence="1">
    <location>
        <begin position="911"/>
        <end position="971"/>
    </location>
</feature>
<feature type="compositionally biased region" description="Acidic residues" evidence="1">
    <location>
        <begin position="185"/>
        <end position="220"/>
    </location>
</feature>
<feature type="compositionally biased region" description="Low complexity" evidence="1">
    <location>
        <begin position="697"/>
        <end position="710"/>
    </location>
</feature>
<feature type="compositionally biased region" description="Low complexity" evidence="1">
    <location>
        <begin position="1170"/>
        <end position="1185"/>
    </location>
</feature>
<feature type="compositionally biased region" description="Polar residues" evidence="1">
    <location>
        <begin position="922"/>
        <end position="965"/>
    </location>
</feature>
<organism evidence="2 3">
    <name type="scientific">Schistosoma bovis</name>
    <name type="common">Blood fluke</name>
    <dbReference type="NCBI Taxonomy" id="6184"/>
    <lineage>
        <taxon>Eukaryota</taxon>
        <taxon>Metazoa</taxon>
        <taxon>Spiralia</taxon>
        <taxon>Lophotrochozoa</taxon>
        <taxon>Platyhelminthes</taxon>
        <taxon>Trematoda</taxon>
        <taxon>Digenea</taxon>
        <taxon>Strigeidida</taxon>
        <taxon>Schistosomatoidea</taxon>
        <taxon>Schistosomatidae</taxon>
        <taxon>Schistosoma</taxon>
    </lineage>
</organism>
<feature type="compositionally biased region" description="Basic residues" evidence="1">
    <location>
        <begin position="1268"/>
        <end position="1278"/>
    </location>
</feature>
<dbReference type="InterPro" id="IPR036034">
    <property type="entry name" value="PDZ_sf"/>
</dbReference>
<reference evidence="2 3" key="1">
    <citation type="journal article" date="2019" name="PLoS Pathog.">
        <title>Genome sequence of the bovine parasite Schistosoma bovis Tanzania.</title>
        <authorList>
            <person name="Oey H."/>
            <person name="Zakrzewski M."/>
            <person name="Gobert G."/>
            <person name="Gravermann K."/>
            <person name="Stoye J."/>
            <person name="Jones M."/>
            <person name="Mcmanus D."/>
            <person name="Krause L."/>
        </authorList>
    </citation>
    <scope>NUCLEOTIDE SEQUENCE [LARGE SCALE GENOMIC DNA]</scope>
    <source>
        <strain evidence="2 3">TAN1997</strain>
    </source>
</reference>
<feature type="compositionally biased region" description="Polar residues" evidence="1">
    <location>
        <begin position="1002"/>
        <end position="1036"/>
    </location>
</feature>
<feature type="compositionally biased region" description="Basic and acidic residues" evidence="1">
    <location>
        <begin position="457"/>
        <end position="466"/>
    </location>
</feature>
<dbReference type="PANTHER" id="PTHR15545">
    <property type="entry name" value="PDZ DOMAIN CONTAINING RING FINGER PROTEIN 3, 4"/>
    <property type="match status" value="1"/>
</dbReference>
<feature type="compositionally biased region" description="Basic and acidic residues" evidence="1">
    <location>
        <begin position="1093"/>
        <end position="1106"/>
    </location>
</feature>
<feature type="region of interest" description="Disordered" evidence="1">
    <location>
        <begin position="1268"/>
        <end position="1328"/>
    </location>
</feature>
<feature type="compositionally biased region" description="Polar residues" evidence="1">
    <location>
        <begin position="720"/>
        <end position="733"/>
    </location>
</feature>
<dbReference type="Proteomes" id="UP000290809">
    <property type="component" value="Unassembled WGS sequence"/>
</dbReference>
<feature type="compositionally biased region" description="Polar residues" evidence="1">
    <location>
        <begin position="750"/>
        <end position="765"/>
    </location>
</feature>
<dbReference type="SUPFAM" id="SSF50156">
    <property type="entry name" value="PDZ domain-like"/>
    <property type="match status" value="1"/>
</dbReference>
<feature type="region of interest" description="Disordered" evidence="1">
    <location>
        <begin position="693"/>
        <end position="827"/>
    </location>
</feature>
<feature type="region of interest" description="Disordered" evidence="1">
    <location>
        <begin position="984"/>
        <end position="1036"/>
    </location>
</feature>
<feature type="compositionally biased region" description="Polar residues" evidence="1">
    <location>
        <begin position="1359"/>
        <end position="1387"/>
    </location>
</feature>
<gene>
    <name evidence="2" type="ORF">DC041_0002148</name>
</gene>
<feature type="non-terminal residue" evidence="2">
    <location>
        <position position="1"/>
    </location>
</feature>
<feature type="compositionally biased region" description="Polar residues" evidence="1">
    <location>
        <begin position="801"/>
        <end position="812"/>
    </location>
</feature>
<evidence type="ECO:0000313" key="2">
    <source>
        <dbReference type="EMBL" id="RTG83875.1"/>
    </source>
</evidence>
<evidence type="ECO:0000313" key="3">
    <source>
        <dbReference type="Proteomes" id="UP000290809"/>
    </source>
</evidence>
<feature type="region of interest" description="Disordered" evidence="1">
    <location>
        <begin position="610"/>
        <end position="634"/>
    </location>
</feature>
<feature type="compositionally biased region" description="Polar residues" evidence="1">
    <location>
        <begin position="1158"/>
        <end position="1169"/>
    </location>
</feature>
<dbReference type="PANTHER" id="PTHR15545:SF8">
    <property type="entry name" value="SLO-INTERACTING PROTEIN 1"/>
    <property type="match status" value="1"/>
</dbReference>
<keyword evidence="3" id="KW-1185">Reference proteome</keyword>
<feature type="region of interest" description="Disordered" evidence="1">
    <location>
        <begin position="37"/>
        <end position="56"/>
    </location>
</feature>
<feature type="compositionally biased region" description="Low complexity" evidence="1">
    <location>
        <begin position="813"/>
        <end position="827"/>
    </location>
</feature>